<comment type="caution">
    <text evidence="1">The sequence shown here is derived from an EMBL/GenBank/DDBJ whole genome shotgun (WGS) entry which is preliminary data.</text>
</comment>
<organism evidence="1 2">
    <name type="scientific">Tanacetum coccineum</name>
    <dbReference type="NCBI Taxonomy" id="301880"/>
    <lineage>
        <taxon>Eukaryota</taxon>
        <taxon>Viridiplantae</taxon>
        <taxon>Streptophyta</taxon>
        <taxon>Embryophyta</taxon>
        <taxon>Tracheophyta</taxon>
        <taxon>Spermatophyta</taxon>
        <taxon>Magnoliopsida</taxon>
        <taxon>eudicotyledons</taxon>
        <taxon>Gunneridae</taxon>
        <taxon>Pentapetalae</taxon>
        <taxon>asterids</taxon>
        <taxon>campanulids</taxon>
        <taxon>Asterales</taxon>
        <taxon>Asteraceae</taxon>
        <taxon>Asteroideae</taxon>
        <taxon>Anthemideae</taxon>
        <taxon>Anthemidinae</taxon>
        <taxon>Tanacetum</taxon>
    </lineage>
</organism>
<dbReference type="EMBL" id="BQNB010011876">
    <property type="protein sequence ID" value="GJS96309.1"/>
    <property type="molecule type" value="Genomic_DNA"/>
</dbReference>
<sequence length="107" mass="12137">EAHMPPRKRIYFTAPSHRFEIKESSEAATTRQTGPTLARGVDYGFIDTLDASIRAINERVVTALEGVNERITNLTATHRHDKASYARQAWAYYEDRSQAMKAQIKAL</sequence>
<name>A0ABQ5A146_9ASTR</name>
<gene>
    <name evidence="1" type="ORF">Tco_0803277</name>
</gene>
<protein>
    <submittedName>
        <fullName evidence="1">Uncharacterized protein</fullName>
    </submittedName>
</protein>
<reference evidence="1" key="1">
    <citation type="journal article" date="2022" name="Int. J. Mol. Sci.">
        <title>Draft Genome of Tanacetum Coccineum: Genomic Comparison of Closely Related Tanacetum-Family Plants.</title>
        <authorList>
            <person name="Yamashiro T."/>
            <person name="Shiraishi A."/>
            <person name="Nakayama K."/>
            <person name="Satake H."/>
        </authorList>
    </citation>
    <scope>NUCLEOTIDE SEQUENCE</scope>
</reference>
<evidence type="ECO:0000313" key="2">
    <source>
        <dbReference type="Proteomes" id="UP001151760"/>
    </source>
</evidence>
<keyword evidence="2" id="KW-1185">Reference proteome</keyword>
<proteinExistence type="predicted"/>
<evidence type="ECO:0000313" key="1">
    <source>
        <dbReference type="EMBL" id="GJS96309.1"/>
    </source>
</evidence>
<reference evidence="1" key="2">
    <citation type="submission" date="2022-01" db="EMBL/GenBank/DDBJ databases">
        <authorList>
            <person name="Yamashiro T."/>
            <person name="Shiraishi A."/>
            <person name="Satake H."/>
            <person name="Nakayama K."/>
        </authorList>
    </citation>
    <scope>NUCLEOTIDE SEQUENCE</scope>
</reference>
<feature type="non-terminal residue" evidence="1">
    <location>
        <position position="1"/>
    </location>
</feature>
<accession>A0ABQ5A146</accession>
<dbReference type="Proteomes" id="UP001151760">
    <property type="component" value="Unassembled WGS sequence"/>
</dbReference>